<evidence type="ECO:0000256" key="3">
    <source>
        <dbReference type="ARBA" id="ARBA00022617"/>
    </source>
</evidence>
<dbReference type="PRINTS" id="PR00463">
    <property type="entry name" value="EP450I"/>
</dbReference>
<dbReference type="Proteomes" id="UP000248405">
    <property type="component" value="Unassembled WGS sequence"/>
</dbReference>
<keyword evidence="11" id="KW-1185">Reference proteome</keyword>
<evidence type="ECO:0000256" key="2">
    <source>
        <dbReference type="ARBA" id="ARBA00010617"/>
    </source>
</evidence>
<dbReference type="GO" id="GO:0016705">
    <property type="term" value="F:oxidoreductase activity, acting on paired donors, with incorporation or reduction of molecular oxygen"/>
    <property type="evidence" value="ECO:0007669"/>
    <property type="project" value="InterPro"/>
</dbReference>
<feature type="binding site" description="axial binding residue" evidence="8">
    <location>
        <position position="460"/>
    </location>
    <ligand>
        <name>heme</name>
        <dbReference type="ChEBI" id="CHEBI:30413"/>
    </ligand>
    <ligandPart>
        <name>Fe</name>
        <dbReference type="ChEBI" id="CHEBI:18248"/>
    </ligandPart>
</feature>
<proteinExistence type="inferred from homology"/>
<keyword evidence="4 8" id="KW-0479">Metal-binding</keyword>
<keyword evidence="7" id="KW-0503">Monooxygenase</keyword>
<accession>A0A319C104</accession>
<dbReference type="SUPFAM" id="SSF48264">
    <property type="entry name" value="Cytochrome P450"/>
    <property type="match status" value="1"/>
</dbReference>
<dbReference type="PANTHER" id="PTHR24305:SF210">
    <property type="entry name" value="CYTOCHROME P450 MONOOXYGENASE ASQL-RELATED"/>
    <property type="match status" value="1"/>
</dbReference>
<evidence type="ECO:0000313" key="11">
    <source>
        <dbReference type="Proteomes" id="UP000248405"/>
    </source>
</evidence>
<keyword evidence="6 8" id="KW-0408">Iron</keyword>
<keyword evidence="3 8" id="KW-0349">Heme</keyword>
<feature type="region of interest" description="Disordered" evidence="9">
    <location>
        <begin position="91"/>
        <end position="115"/>
    </location>
</feature>
<dbReference type="AlphaFoldDB" id="A0A319C104"/>
<evidence type="ECO:0000256" key="4">
    <source>
        <dbReference type="ARBA" id="ARBA00022723"/>
    </source>
</evidence>
<gene>
    <name evidence="10" type="ORF">BO88DRAFT_486318</name>
</gene>
<dbReference type="EMBL" id="KZ821618">
    <property type="protein sequence ID" value="PYH71883.1"/>
    <property type="molecule type" value="Genomic_DNA"/>
</dbReference>
<dbReference type="InterPro" id="IPR002401">
    <property type="entry name" value="Cyt_P450_E_grp-I"/>
</dbReference>
<dbReference type="InterPro" id="IPR050121">
    <property type="entry name" value="Cytochrome_P450_monoxygenase"/>
</dbReference>
<sequence>MAIPSSITATLITLLLLPILLALKRLYFHPLSRYNGPLLWALTRVPYMLAFRNGKLAHKIKSFHEVYGETVRVAPNEVSFINPDTVKDIYQRRPSGGGFKSLPKDPIRQAPPRPGQPISILDAGDADHTRLRKAYAAAFSSQALSAQEPLVASYVDKMITQMQSQSKLATQSVDLQEWISFCTFDIVCKLSFGDDFGCLDNQRYHEWVGQLVYSLKAKVQLASCRFYPWLFNYLVKRLPKSAGVLMAQHQATTKEKVKRRLQQLESDASTGGNDAAGVIRPDFLAHLLQQQSRREISEDEMVVNAATLIVAGSHTLQTAITGILFHLLRNPKTMDRVTSEVRGAFLSADQINVSTLLRLPILEAAIKEGIRLTSPVPLGLTRLVPIGGHTINGEYFTEGTVVSYMQWAANVSPQNYTDPQAFHLERWLNSRQSVSSPPNDPFEKDRRHATQPFLQGPRDCIGQNLARMEIFLILGKILYHFDMQPEGPLGRWEDQETYAVWVKTPLPTTSRIAAFDSAPNIIEEARTKYGI</sequence>
<name>A0A319C104_ASPVC</name>
<dbReference type="GO" id="GO:0004497">
    <property type="term" value="F:monooxygenase activity"/>
    <property type="evidence" value="ECO:0007669"/>
    <property type="project" value="UniProtKB-KW"/>
</dbReference>
<dbReference type="Gene3D" id="1.10.630.10">
    <property type="entry name" value="Cytochrome P450"/>
    <property type="match status" value="1"/>
</dbReference>
<dbReference type="GO" id="GO:0020037">
    <property type="term" value="F:heme binding"/>
    <property type="evidence" value="ECO:0007669"/>
    <property type="project" value="InterPro"/>
</dbReference>
<evidence type="ECO:0000256" key="6">
    <source>
        <dbReference type="ARBA" id="ARBA00023004"/>
    </source>
</evidence>
<evidence type="ECO:0000256" key="1">
    <source>
        <dbReference type="ARBA" id="ARBA00001971"/>
    </source>
</evidence>
<dbReference type="OrthoDB" id="1470350at2759"/>
<dbReference type="PRINTS" id="PR00385">
    <property type="entry name" value="P450"/>
</dbReference>
<evidence type="ECO:0000256" key="8">
    <source>
        <dbReference type="PIRSR" id="PIRSR602401-1"/>
    </source>
</evidence>
<evidence type="ECO:0000256" key="7">
    <source>
        <dbReference type="ARBA" id="ARBA00023033"/>
    </source>
</evidence>
<dbReference type="Pfam" id="PF00067">
    <property type="entry name" value="p450"/>
    <property type="match status" value="1"/>
</dbReference>
<dbReference type="PANTHER" id="PTHR24305">
    <property type="entry name" value="CYTOCHROME P450"/>
    <property type="match status" value="1"/>
</dbReference>
<organism evidence="10 11">
    <name type="scientific">Aspergillus vadensis (strain CBS 113365 / IMI 142717 / IBT 24658)</name>
    <dbReference type="NCBI Taxonomy" id="1448311"/>
    <lineage>
        <taxon>Eukaryota</taxon>
        <taxon>Fungi</taxon>
        <taxon>Dikarya</taxon>
        <taxon>Ascomycota</taxon>
        <taxon>Pezizomycotina</taxon>
        <taxon>Eurotiomycetes</taxon>
        <taxon>Eurotiomycetidae</taxon>
        <taxon>Eurotiales</taxon>
        <taxon>Aspergillaceae</taxon>
        <taxon>Aspergillus</taxon>
        <taxon>Aspergillus subgen. Circumdati</taxon>
    </lineage>
</organism>
<evidence type="ECO:0000256" key="9">
    <source>
        <dbReference type="SAM" id="MobiDB-lite"/>
    </source>
</evidence>
<protein>
    <submittedName>
        <fullName evidence="10">Benzoate 4-monooxygenase cytochrome P450</fullName>
    </submittedName>
</protein>
<comment type="similarity">
    <text evidence="2">Belongs to the cytochrome P450 family.</text>
</comment>
<dbReference type="GeneID" id="37217020"/>
<dbReference type="RefSeq" id="XP_025565677.1">
    <property type="nucleotide sequence ID" value="XM_025712428.1"/>
</dbReference>
<keyword evidence="5" id="KW-0560">Oxidoreductase</keyword>
<evidence type="ECO:0000256" key="5">
    <source>
        <dbReference type="ARBA" id="ARBA00023002"/>
    </source>
</evidence>
<reference evidence="10" key="1">
    <citation type="submission" date="2016-12" db="EMBL/GenBank/DDBJ databases">
        <title>The genomes of Aspergillus section Nigri reveals drivers in fungal speciation.</title>
        <authorList>
            <consortium name="DOE Joint Genome Institute"/>
            <person name="Vesth T.C."/>
            <person name="Nybo J."/>
            <person name="Theobald S."/>
            <person name="Brandl J."/>
            <person name="Frisvad J.C."/>
            <person name="Nielsen K.F."/>
            <person name="Lyhne E.K."/>
            <person name="Kogle M.E."/>
            <person name="Kuo A."/>
            <person name="Riley R."/>
            <person name="Clum A."/>
            <person name="Nolan M."/>
            <person name="Lipzen A."/>
            <person name="Salamov A."/>
            <person name="Henrissat B."/>
            <person name="Wiebenga A."/>
            <person name="De Vries R.P."/>
            <person name="Grigoriev I.V."/>
            <person name="Mortensen U.H."/>
            <person name="Andersen M.R."/>
            <person name="Baker S.E."/>
        </authorList>
    </citation>
    <scope>NUCLEOTIDE SEQUENCE [LARGE SCALE GENOMIC DNA]</scope>
    <source>
        <strain evidence="10">CBS 113365</strain>
    </source>
</reference>
<dbReference type="InterPro" id="IPR001128">
    <property type="entry name" value="Cyt_P450"/>
</dbReference>
<dbReference type="GO" id="GO:0005506">
    <property type="term" value="F:iron ion binding"/>
    <property type="evidence" value="ECO:0007669"/>
    <property type="project" value="InterPro"/>
</dbReference>
<comment type="cofactor">
    <cofactor evidence="1 8">
        <name>heme</name>
        <dbReference type="ChEBI" id="CHEBI:30413"/>
    </cofactor>
</comment>
<dbReference type="InterPro" id="IPR036396">
    <property type="entry name" value="Cyt_P450_sf"/>
</dbReference>
<dbReference type="CDD" id="cd11058">
    <property type="entry name" value="CYP60B-like"/>
    <property type="match status" value="1"/>
</dbReference>
<evidence type="ECO:0000313" key="10">
    <source>
        <dbReference type="EMBL" id="PYH71883.1"/>
    </source>
</evidence>